<protein>
    <submittedName>
        <fullName evidence="1">Pyridoxamine 5'-phosphate oxidase</fullName>
    </submittedName>
</protein>
<sequence>MNQTENLSERTIDLQELLASQQTLLLSTASASCVLDLSYAPFVRDQAGCFYIFVSELAGHTSNLFSILKVKTTSFSRSALAQ</sequence>
<dbReference type="Gene3D" id="2.30.110.10">
    <property type="entry name" value="Electron Transport, Fmn-binding Protein, Chain A"/>
    <property type="match status" value="1"/>
</dbReference>
<organism evidence="1 2">
    <name type="scientific">Methylobacter tundripaludum</name>
    <dbReference type="NCBI Taxonomy" id="173365"/>
    <lineage>
        <taxon>Bacteria</taxon>
        <taxon>Pseudomonadati</taxon>
        <taxon>Pseudomonadota</taxon>
        <taxon>Gammaproteobacteria</taxon>
        <taxon>Methylococcales</taxon>
        <taxon>Methylococcaceae</taxon>
        <taxon>Methylobacter</taxon>
    </lineage>
</organism>
<reference evidence="1 2" key="1">
    <citation type="submission" date="2018-02" db="EMBL/GenBank/DDBJ databases">
        <title>Subsurface microbial communities from deep shales in Ohio and West Virginia, USA.</title>
        <authorList>
            <person name="Wrighton K."/>
        </authorList>
    </citation>
    <scope>NUCLEOTIDE SEQUENCE [LARGE SCALE GENOMIC DNA]</scope>
    <source>
        <strain evidence="1 2">OWC-DMM</strain>
    </source>
</reference>
<dbReference type="AlphaFoldDB" id="A0A2S6HG89"/>
<evidence type="ECO:0000313" key="1">
    <source>
        <dbReference type="EMBL" id="PPK76403.1"/>
    </source>
</evidence>
<dbReference type="InterPro" id="IPR012349">
    <property type="entry name" value="Split_barrel_FMN-bd"/>
</dbReference>
<accession>A0A2S6HG89</accession>
<gene>
    <name evidence="1" type="ORF">B0F87_1038</name>
</gene>
<dbReference type="Proteomes" id="UP000240010">
    <property type="component" value="Unassembled WGS sequence"/>
</dbReference>
<comment type="caution">
    <text evidence="1">The sequence shown here is derived from an EMBL/GenBank/DDBJ whole genome shotgun (WGS) entry which is preliminary data.</text>
</comment>
<dbReference type="SUPFAM" id="SSF50475">
    <property type="entry name" value="FMN-binding split barrel"/>
    <property type="match status" value="1"/>
</dbReference>
<evidence type="ECO:0000313" key="2">
    <source>
        <dbReference type="Proteomes" id="UP000240010"/>
    </source>
</evidence>
<proteinExistence type="predicted"/>
<dbReference type="RefSeq" id="WP_181050058.1">
    <property type="nucleotide sequence ID" value="NZ_PTIZ01000003.1"/>
</dbReference>
<dbReference type="EMBL" id="PTIZ01000003">
    <property type="protein sequence ID" value="PPK76403.1"/>
    <property type="molecule type" value="Genomic_DNA"/>
</dbReference>
<name>A0A2S6HG89_9GAMM</name>